<evidence type="ECO:0000313" key="2">
    <source>
        <dbReference type="EMBL" id="ORZ37749.1"/>
    </source>
</evidence>
<dbReference type="EMBL" id="MCFL01000011">
    <property type="protein sequence ID" value="ORZ37749.1"/>
    <property type="molecule type" value="Genomic_DNA"/>
</dbReference>
<gene>
    <name evidence="2" type="ORF">BCR44DRAFT_27064</name>
</gene>
<comment type="caution">
    <text evidence="2">The sequence shown here is derived from an EMBL/GenBank/DDBJ whole genome shotgun (WGS) entry which is preliminary data.</text>
</comment>
<keyword evidence="3" id="KW-1185">Reference proteome</keyword>
<sequence>MKAAQSTFILVLCVLALAASAAAQLLDPLDGQVLSAGETDCMKKLNWPACGGWDYDKQHPRANESDPDAKKYEAEVCTQDCQNMFKSLSDEYLKKICGPNYEFPRNRRQRLPVVAANGVSKCQKDEAGIFCFQLYENVSKKFNFNASALADELQKANPSSIIVRGDEDWKKVEAVVVPWSKYPKDYACSKCAQDDIDRLTKIKAFHKGGYHDPHTDISPKGLAERTAMCAGWVAPKTAATTAAAGTNPSSATRQASSATLVSSLMMAMVLPFLSL</sequence>
<dbReference type="AlphaFoldDB" id="A0A1Y2HT90"/>
<keyword evidence="1" id="KW-0732">Signal</keyword>
<evidence type="ECO:0000313" key="3">
    <source>
        <dbReference type="Proteomes" id="UP000193411"/>
    </source>
</evidence>
<dbReference type="Proteomes" id="UP000193411">
    <property type="component" value="Unassembled WGS sequence"/>
</dbReference>
<organism evidence="2 3">
    <name type="scientific">Catenaria anguillulae PL171</name>
    <dbReference type="NCBI Taxonomy" id="765915"/>
    <lineage>
        <taxon>Eukaryota</taxon>
        <taxon>Fungi</taxon>
        <taxon>Fungi incertae sedis</taxon>
        <taxon>Blastocladiomycota</taxon>
        <taxon>Blastocladiomycetes</taxon>
        <taxon>Blastocladiales</taxon>
        <taxon>Catenariaceae</taxon>
        <taxon>Catenaria</taxon>
    </lineage>
</organism>
<feature type="signal peptide" evidence="1">
    <location>
        <begin position="1"/>
        <end position="23"/>
    </location>
</feature>
<evidence type="ECO:0000256" key="1">
    <source>
        <dbReference type="SAM" id="SignalP"/>
    </source>
</evidence>
<proteinExistence type="predicted"/>
<protein>
    <submittedName>
        <fullName evidence="2">Uncharacterized protein</fullName>
    </submittedName>
</protein>
<reference evidence="2 3" key="1">
    <citation type="submission" date="2016-07" db="EMBL/GenBank/DDBJ databases">
        <title>Pervasive Adenine N6-methylation of Active Genes in Fungi.</title>
        <authorList>
            <consortium name="DOE Joint Genome Institute"/>
            <person name="Mondo S.J."/>
            <person name="Dannebaum R.O."/>
            <person name="Kuo R.C."/>
            <person name="Labutti K."/>
            <person name="Haridas S."/>
            <person name="Kuo A."/>
            <person name="Salamov A."/>
            <person name="Ahrendt S.R."/>
            <person name="Lipzen A."/>
            <person name="Sullivan W."/>
            <person name="Andreopoulos W.B."/>
            <person name="Clum A."/>
            <person name="Lindquist E."/>
            <person name="Daum C."/>
            <person name="Ramamoorthy G.K."/>
            <person name="Gryganskyi A."/>
            <person name="Culley D."/>
            <person name="Magnuson J.K."/>
            <person name="James T.Y."/>
            <person name="O'Malley M.A."/>
            <person name="Stajich J.E."/>
            <person name="Spatafora J.W."/>
            <person name="Visel A."/>
            <person name="Grigoriev I.V."/>
        </authorList>
    </citation>
    <scope>NUCLEOTIDE SEQUENCE [LARGE SCALE GENOMIC DNA]</scope>
    <source>
        <strain evidence="2 3">PL171</strain>
    </source>
</reference>
<accession>A0A1Y2HT90</accession>
<name>A0A1Y2HT90_9FUNG</name>
<feature type="chain" id="PRO_5012621266" evidence="1">
    <location>
        <begin position="24"/>
        <end position="275"/>
    </location>
</feature>